<feature type="binding site" evidence="3">
    <location>
        <position position="139"/>
    </location>
    <ligand>
        <name>a divalent metal cation</name>
        <dbReference type="ChEBI" id="CHEBI:60240"/>
    </ligand>
</feature>
<dbReference type="PANTHER" id="PTHR37302:SF1">
    <property type="entry name" value="PROTEIN DINB"/>
    <property type="match status" value="1"/>
</dbReference>
<gene>
    <name evidence="4" type="ORF">D3F03_15360</name>
</gene>
<feature type="binding site" evidence="3">
    <location>
        <position position="50"/>
    </location>
    <ligand>
        <name>a divalent metal cation</name>
        <dbReference type="ChEBI" id="CHEBI:60240"/>
    </ligand>
</feature>
<organism evidence="4 5">
    <name type="scientific">Simplicispira hankyongi</name>
    <dbReference type="NCBI Taxonomy" id="2315688"/>
    <lineage>
        <taxon>Bacteria</taxon>
        <taxon>Pseudomonadati</taxon>
        <taxon>Pseudomonadota</taxon>
        <taxon>Betaproteobacteria</taxon>
        <taxon>Burkholderiales</taxon>
        <taxon>Comamonadaceae</taxon>
        <taxon>Simplicispira</taxon>
    </lineage>
</organism>
<sequence>MHPLAHFQTLARYNVWATARLLESVAAVSDGAYRRDVGLFFKSIHGTLNHLLVGEHLLWFRRFAEGISPKVALDAEVEPGRVALAERLQAGATCWAPLIASWPEQRFAGTLDYTTMRGTPVSLPFAATLAHVFNHGTHHRGQITAALTALGQPCPELDLVYFLQTEATAP</sequence>
<dbReference type="EMBL" id="QXJC01000010">
    <property type="protein sequence ID" value="RID97093.1"/>
    <property type="molecule type" value="Genomic_DNA"/>
</dbReference>
<dbReference type="OrthoDB" id="9807509at2"/>
<dbReference type="PANTHER" id="PTHR37302">
    <property type="entry name" value="SLR1116 PROTEIN"/>
    <property type="match status" value="1"/>
</dbReference>
<dbReference type="Gene3D" id="1.20.120.450">
    <property type="entry name" value="dinb family like domain"/>
    <property type="match status" value="1"/>
</dbReference>
<evidence type="ECO:0000256" key="2">
    <source>
        <dbReference type="ARBA" id="ARBA00022723"/>
    </source>
</evidence>
<dbReference type="Proteomes" id="UP000266302">
    <property type="component" value="Unassembled WGS sequence"/>
</dbReference>
<evidence type="ECO:0000313" key="5">
    <source>
        <dbReference type="Proteomes" id="UP000266302"/>
    </source>
</evidence>
<protein>
    <submittedName>
        <fullName evidence="4">Damage-inducible protein DinB</fullName>
    </submittedName>
</protein>
<dbReference type="GO" id="GO:0046872">
    <property type="term" value="F:metal ion binding"/>
    <property type="evidence" value="ECO:0007669"/>
    <property type="project" value="UniProtKB-KW"/>
</dbReference>
<proteinExistence type="inferred from homology"/>
<dbReference type="SUPFAM" id="SSF109854">
    <property type="entry name" value="DinB/YfiT-like putative metalloenzymes"/>
    <property type="match status" value="1"/>
</dbReference>
<name>A0A398CE13_9BURK</name>
<evidence type="ECO:0000313" key="4">
    <source>
        <dbReference type="EMBL" id="RID97093.1"/>
    </source>
</evidence>
<keyword evidence="2 3" id="KW-0479">Metal-binding</keyword>
<accession>A0A398CE13</accession>
<evidence type="ECO:0000256" key="3">
    <source>
        <dbReference type="PIRSR" id="PIRSR607837-1"/>
    </source>
</evidence>
<dbReference type="InterPro" id="IPR007837">
    <property type="entry name" value="DinB"/>
</dbReference>
<comment type="caution">
    <text evidence="4">The sequence shown here is derived from an EMBL/GenBank/DDBJ whole genome shotgun (WGS) entry which is preliminary data.</text>
</comment>
<reference evidence="4 5" key="1">
    <citation type="submission" date="2018-09" db="EMBL/GenBank/DDBJ databases">
        <title>Draft genome of Simplicispira sp. NY-02.</title>
        <authorList>
            <person name="Im W.T."/>
        </authorList>
    </citation>
    <scope>NUCLEOTIDE SEQUENCE [LARGE SCALE GENOMIC DNA]</scope>
    <source>
        <strain evidence="4 5">NY-02</strain>
    </source>
</reference>
<keyword evidence="5" id="KW-1185">Reference proteome</keyword>
<feature type="binding site" evidence="3">
    <location>
        <position position="135"/>
    </location>
    <ligand>
        <name>a divalent metal cation</name>
        <dbReference type="ChEBI" id="CHEBI:60240"/>
    </ligand>
</feature>
<dbReference type="Pfam" id="PF05163">
    <property type="entry name" value="DinB"/>
    <property type="match status" value="1"/>
</dbReference>
<evidence type="ECO:0000256" key="1">
    <source>
        <dbReference type="ARBA" id="ARBA00008635"/>
    </source>
</evidence>
<comment type="similarity">
    <text evidence="1">Belongs to the DinB family.</text>
</comment>
<dbReference type="InterPro" id="IPR034660">
    <property type="entry name" value="DinB/YfiT-like"/>
</dbReference>
<dbReference type="AlphaFoldDB" id="A0A398CE13"/>
<dbReference type="RefSeq" id="WP_119110318.1">
    <property type="nucleotide sequence ID" value="NZ_QXJC01000010.1"/>
</dbReference>